<accession>A0A2C9KA67</accession>
<name>A0A2C9KA67_BIOGL</name>
<dbReference type="VEuPathDB" id="VectorBase:BGLB016900"/>
<reference evidence="2" key="1">
    <citation type="submission" date="2020-05" db="UniProtKB">
        <authorList>
            <consortium name="EnsemblMetazoa"/>
        </authorList>
    </citation>
    <scope>IDENTIFICATION</scope>
    <source>
        <strain evidence="2">BB02</strain>
    </source>
</reference>
<feature type="transmembrane region" description="Helical" evidence="1">
    <location>
        <begin position="141"/>
        <end position="166"/>
    </location>
</feature>
<gene>
    <name evidence="2" type="primary">106054621</name>
</gene>
<sequence length="221" mass="24680">MMFSKNQDDVCMIMKFLSNSPVTHVAANTHPAVPVPAVTSISCNHNYAINRWNNGYTPQSNAASFSSEKADPAAPPNLPLAMDQLLVMNTGQQKRTLGDNFDQRLPVNHHSFVTTADNRFLFASGFWDKSFRIYLLDTVRLTVQFLIISFSPGRFTTMIFVLITGMQFVGDIFSLIEIVGFSMSALLFLVFAGQVKLRWTAPALLRPIKVINMFLLVIALN</sequence>
<keyword evidence="1" id="KW-0472">Membrane</keyword>
<dbReference type="VEuPathDB" id="VectorBase:BGLAX_040069"/>
<dbReference type="STRING" id="6526.A0A2C9KA67"/>
<dbReference type="Proteomes" id="UP000076420">
    <property type="component" value="Unassembled WGS sequence"/>
</dbReference>
<evidence type="ECO:0000313" key="3">
    <source>
        <dbReference type="Proteomes" id="UP000076420"/>
    </source>
</evidence>
<evidence type="ECO:0000313" key="2">
    <source>
        <dbReference type="EnsemblMetazoa" id="BGLB016900-PA"/>
    </source>
</evidence>
<evidence type="ECO:0000256" key="1">
    <source>
        <dbReference type="SAM" id="Phobius"/>
    </source>
</evidence>
<keyword evidence="1" id="KW-1133">Transmembrane helix</keyword>
<proteinExistence type="predicted"/>
<keyword evidence="1" id="KW-0812">Transmembrane</keyword>
<dbReference type="EnsemblMetazoa" id="BGLB016900-RA">
    <property type="protein sequence ID" value="BGLB016900-PA"/>
    <property type="gene ID" value="BGLB016900"/>
</dbReference>
<organism evidence="2 3">
    <name type="scientific">Biomphalaria glabrata</name>
    <name type="common">Bloodfluke planorb</name>
    <name type="synonym">Freshwater snail</name>
    <dbReference type="NCBI Taxonomy" id="6526"/>
    <lineage>
        <taxon>Eukaryota</taxon>
        <taxon>Metazoa</taxon>
        <taxon>Spiralia</taxon>
        <taxon>Lophotrochozoa</taxon>
        <taxon>Mollusca</taxon>
        <taxon>Gastropoda</taxon>
        <taxon>Heterobranchia</taxon>
        <taxon>Euthyneura</taxon>
        <taxon>Panpulmonata</taxon>
        <taxon>Hygrophila</taxon>
        <taxon>Lymnaeoidea</taxon>
        <taxon>Planorbidae</taxon>
        <taxon>Biomphalaria</taxon>
    </lineage>
</organism>
<dbReference type="AlphaFoldDB" id="A0A2C9KA67"/>
<protein>
    <submittedName>
        <fullName evidence="2">Uncharacterized protein</fullName>
    </submittedName>
</protein>
<feature type="transmembrane region" description="Helical" evidence="1">
    <location>
        <begin position="172"/>
        <end position="191"/>
    </location>
</feature>
<dbReference type="KEGG" id="bgt:106054621"/>